<organism evidence="8 9">
    <name type="scientific">Natranaerovirga hydrolytica</name>
    <dbReference type="NCBI Taxonomy" id="680378"/>
    <lineage>
        <taxon>Bacteria</taxon>
        <taxon>Bacillati</taxon>
        <taxon>Bacillota</taxon>
        <taxon>Clostridia</taxon>
        <taxon>Lachnospirales</taxon>
        <taxon>Natranaerovirgaceae</taxon>
        <taxon>Natranaerovirga</taxon>
    </lineage>
</organism>
<name>A0A4R1MPR0_9FIRM</name>
<evidence type="ECO:0000256" key="1">
    <source>
        <dbReference type="ARBA" id="ARBA00004635"/>
    </source>
</evidence>
<dbReference type="OrthoDB" id="9812878at2"/>
<sequence>MKKQLIAVLIIIGIIFTGCQTQTTETTQEEESVQLVIGATPVPHAELLEVAKEILAEKNIELVIREFTDYVTPNMALDEGQLDANFFQHLPYMENFAMNNNIELLSVASVHIEPMGLYSRTLESIDELQEGATIAIPNDATNEGRALLLLQAEGLITLEDEEGFTQTPVNIVDNPKNLSFIELEAAQLPRVLIDVDAAVINTNFALEGGLNPMEDALFIEDKDTPYGNILVVRPEDEDNEAIQELVKALKSEAIKAFIDENYQDAIIPAF</sequence>
<dbReference type="PROSITE" id="PS51257">
    <property type="entry name" value="PROKAR_LIPOPROTEIN"/>
    <property type="match status" value="1"/>
</dbReference>
<gene>
    <name evidence="8" type="ORF">EDC19_2224</name>
</gene>
<keyword evidence="4" id="KW-0564">Palmitate</keyword>
<keyword evidence="9" id="KW-1185">Reference proteome</keyword>
<dbReference type="PANTHER" id="PTHR30429:SF0">
    <property type="entry name" value="METHIONINE-BINDING LIPOPROTEIN METQ"/>
    <property type="match status" value="1"/>
</dbReference>
<proteinExistence type="inferred from homology"/>
<reference evidence="8 9" key="1">
    <citation type="submission" date="2019-03" db="EMBL/GenBank/DDBJ databases">
        <title>Genomic Encyclopedia of Type Strains, Phase IV (KMG-IV): sequencing the most valuable type-strain genomes for metagenomic binning, comparative biology and taxonomic classification.</title>
        <authorList>
            <person name="Goeker M."/>
        </authorList>
    </citation>
    <scope>NUCLEOTIDE SEQUENCE [LARGE SCALE GENOMIC DNA]</scope>
    <source>
        <strain evidence="8 9">DSM 24176</strain>
    </source>
</reference>
<dbReference type="InterPro" id="IPR004872">
    <property type="entry name" value="Lipoprotein_NlpA"/>
</dbReference>
<keyword evidence="2" id="KW-0732">Signal</keyword>
<dbReference type="Gene3D" id="3.40.190.10">
    <property type="entry name" value="Periplasmic binding protein-like II"/>
    <property type="match status" value="2"/>
</dbReference>
<evidence type="ECO:0000256" key="3">
    <source>
        <dbReference type="ARBA" id="ARBA00023136"/>
    </source>
</evidence>
<feature type="lipid moiety-binding region" description="S-diacylglycerol cysteine" evidence="7">
    <location>
        <position position="19"/>
    </location>
</feature>
<evidence type="ECO:0000313" key="8">
    <source>
        <dbReference type="EMBL" id="TCK92489.1"/>
    </source>
</evidence>
<protein>
    <recommendedName>
        <fullName evidence="6">Lipoprotein</fullName>
    </recommendedName>
</protein>
<dbReference type="AlphaFoldDB" id="A0A4R1MPR0"/>
<evidence type="ECO:0000256" key="6">
    <source>
        <dbReference type="PIRNR" id="PIRNR002854"/>
    </source>
</evidence>
<dbReference type="RefSeq" id="WP_132282917.1">
    <property type="nucleotide sequence ID" value="NZ_SMGQ01000014.1"/>
</dbReference>
<evidence type="ECO:0000256" key="5">
    <source>
        <dbReference type="ARBA" id="ARBA00023288"/>
    </source>
</evidence>
<dbReference type="Pfam" id="PF03180">
    <property type="entry name" value="Lipoprotein_9"/>
    <property type="match status" value="1"/>
</dbReference>
<keyword evidence="3" id="KW-0472">Membrane</keyword>
<evidence type="ECO:0000256" key="2">
    <source>
        <dbReference type="ARBA" id="ARBA00022729"/>
    </source>
</evidence>
<dbReference type="EMBL" id="SMGQ01000014">
    <property type="protein sequence ID" value="TCK92489.1"/>
    <property type="molecule type" value="Genomic_DNA"/>
</dbReference>
<dbReference type="PANTHER" id="PTHR30429">
    <property type="entry name" value="D-METHIONINE-BINDING LIPOPROTEIN METQ"/>
    <property type="match status" value="1"/>
</dbReference>
<comment type="caution">
    <text evidence="8">The sequence shown here is derived from an EMBL/GenBank/DDBJ whole genome shotgun (WGS) entry which is preliminary data.</text>
</comment>
<dbReference type="GO" id="GO:0016020">
    <property type="term" value="C:membrane"/>
    <property type="evidence" value="ECO:0007669"/>
    <property type="project" value="UniProtKB-SubCell"/>
</dbReference>
<dbReference type="CDD" id="cd13597">
    <property type="entry name" value="PBP2_lipoprotein_Tp32"/>
    <property type="match status" value="1"/>
</dbReference>
<comment type="similarity">
    <text evidence="6">Belongs to the nlpA lipoprotein family.</text>
</comment>
<keyword evidence="5 6" id="KW-0449">Lipoprotein</keyword>
<dbReference type="Proteomes" id="UP000294545">
    <property type="component" value="Unassembled WGS sequence"/>
</dbReference>
<evidence type="ECO:0000256" key="4">
    <source>
        <dbReference type="ARBA" id="ARBA00023139"/>
    </source>
</evidence>
<dbReference type="SUPFAM" id="SSF53850">
    <property type="entry name" value="Periplasmic binding protein-like II"/>
    <property type="match status" value="1"/>
</dbReference>
<evidence type="ECO:0000256" key="7">
    <source>
        <dbReference type="PIRSR" id="PIRSR002854-1"/>
    </source>
</evidence>
<evidence type="ECO:0000313" key="9">
    <source>
        <dbReference type="Proteomes" id="UP000294545"/>
    </source>
</evidence>
<accession>A0A4R1MPR0</accession>
<dbReference type="PIRSF" id="PIRSF002854">
    <property type="entry name" value="MetQ"/>
    <property type="match status" value="1"/>
</dbReference>
<comment type="subcellular location">
    <subcellularLocation>
        <location evidence="1">Membrane</location>
        <topology evidence="1">Lipid-anchor</topology>
    </subcellularLocation>
</comment>